<sequence length="170" mass="19211">MANRITKTPTFQPGHHTAKLAKALEDEAKAKKRARHEDAAECQPKSSGSIQMEPESHNGSKAIHQSDRETELVDSSPDKLHQSTRHANHRPSEQVKQGPFKALSRRARQMERGKKWESKASKRLLKRDLASEIEILKSEMEDLKQMVISLQALLSERGGGKRAAFQDELR</sequence>
<gene>
    <name evidence="3" type="ORF">PENSUB_91</name>
</gene>
<dbReference type="EMBL" id="MNBE01000106">
    <property type="protein sequence ID" value="OKP14207.1"/>
    <property type="molecule type" value="Genomic_DNA"/>
</dbReference>
<keyword evidence="4" id="KW-1185">Reference proteome</keyword>
<evidence type="ECO:0000313" key="3">
    <source>
        <dbReference type="EMBL" id="OKP14207.1"/>
    </source>
</evidence>
<organism evidence="3 4">
    <name type="scientific">Penicillium subrubescens</name>
    <dbReference type="NCBI Taxonomy" id="1316194"/>
    <lineage>
        <taxon>Eukaryota</taxon>
        <taxon>Fungi</taxon>
        <taxon>Dikarya</taxon>
        <taxon>Ascomycota</taxon>
        <taxon>Pezizomycotina</taxon>
        <taxon>Eurotiomycetes</taxon>
        <taxon>Eurotiomycetidae</taxon>
        <taxon>Eurotiales</taxon>
        <taxon>Aspergillaceae</taxon>
        <taxon>Penicillium</taxon>
    </lineage>
</organism>
<reference evidence="3 4" key="1">
    <citation type="submission" date="2016-10" db="EMBL/GenBank/DDBJ databases">
        <title>Genome sequence of the ascomycete fungus Penicillium subrubescens.</title>
        <authorList>
            <person name="De Vries R.P."/>
            <person name="Peng M."/>
            <person name="Dilokpimol A."/>
            <person name="Hilden K."/>
            <person name="Makela M.R."/>
            <person name="Grigoriev I."/>
            <person name="Riley R."/>
            <person name="Granchi Z."/>
        </authorList>
    </citation>
    <scope>NUCLEOTIDE SEQUENCE [LARGE SCALE GENOMIC DNA]</scope>
    <source>
        <strain evidence="3 4">CBS 132785</strain>
    </source>
</reference>
<evidence type="ECO:0000313" key="4">
    <source>
        <dbReference type="Proteomes" id="UP000186955"/>
    </source>
</evidence>
<dbReference type="AlphaFoldDB" id="A0A1Q5UNZ7"/>
<evidence type="ECO:0000256" key="2">
    <source>
        <dbReference type="SAM" id="MobiDB-lite"/>
    </source>
</evidence>
<protein>
    <submittedName>
        <fullName evidence="3">Uncharacterized protein</fullName>
    </submittedName>
</protein>
<feature type="compositionally biased region" description="Basic and acidic residues" evidence="2">
    <location>
        <begin position="108"/>
        <end position="120"/>
    </location>
</feature>
<feature type="coiled-coil region" evidence="1">
    <location>
        <begin position="126"/>
        <end position="153"/>
    </location>
</feature>
<feature type="region of interest" description="Disordered" evidence="2">
    <location>
        <begin position="26"/>
        <end position="120"/>
    </location>
</feature>
<name>A0A1Q5UNZ7_9EURO</name>
<feature type="compositionally biased region" description="Basic and acidic residues" evidence="2">
    <location>
        <begin position="26"/>
        <end position="39"/>
    </location>
</feature>
<feature type="compositionally biased region" description="Basic and acidic residues" evidence="2">
    <location>
        <begin position="54"/>
        <end position="81"/>
    </location>
</feature>
<comment type="caution">
    <text evidence="3">The sequence shown here is derived from an EMBL/GenBank/DDBJ whole genome shotgun (WGS) entry which is preliminary data.</text>
</comment>
<evidence type="ECO:0000256" key="1">
    <source>
        <dbReference type="SAM" id="Coils"/>
    </source>
</evidence>
<proteinExistence type="predicted"/>
<dbReference type="Proteomes" id="UP000186955">
    <property type="component" value="Unassembled WGS sequence"/>
</dbReference>
<keyword evidence="1" id="KW-0175">Coiled coil</keyword>
<dbReference type="OrthoDB" id="4363188at2759"/>
<accession>A0A1Q5UNZ7</accession>